<dbReference type="RefSeq" id="WP_378017690.1">
    <property type="nucleotide sequence ID" value="NZ_JBHSKT010000006.1"/>
</dbReference>
<sequence length="91" mass="10445">MTITHDEKYQQFTLVCPDGDEAELAYSKPSDDVISFTHTFVPENHRNQGLAEKLIKHGFAYAQENKLKVLPGCEAVSKFLQTHPEYQQFLM</sequence>
<proteinExistence type="predicted"/>
<dbReference type="Gene3D" id="3.40.630.30">
    <property type="match status" value="1"/>
</dbReference>
<keyword evidence="2" id="KW-0012">Acyltransferase</keyword>
<dbReference type="PROSITE" id="PS51729">
    <property type="entry name" value="GNAT_YJDJ"/>
    <property type="match status" value="1"/>
</dbReference>
<keyword evidence="2" id="KW-0808">Transferase</keyword>
<dbReference type="CDD" id="cd04301">
    <property type="entry name" value="NAT_SF"/>
    <property type="match status" value="1"/>
</dbReference>
<dbReference type="Proteomes" id="UP001596161">
    <property type="component" value="Unassembled WGS sequence"/>
</dbReference>
<gene>
    <name evidence="2" type="ORF">ACFPIB_11935</name>
</gene>
<organism evidence="2 3">
    <name type="scientific">Adhaeribacter terreus</name>
    <dbReference type="NCBI Taxonomy" id="529703"/>
    <lineage>
        <taxon>Bacteria</taxon>
        <taxon>Pseudomonadati</taxon>
        <taxon>Bacteroidota</taxon>
        <taxon>Cytophagia</taxon>
        <taxon>Cytophagales</taxon>
        <taxon>Hymenobacteraceae</taxon>
        <taxon>Adhaeribacter</taxon>
    </lineage>
</organism>
<reference evidence="3" key="1">
    <citation type="journal article" date="2019" name="Int. J. Syst. Evol. Microbiol.">
        <title>The Global Catalogue of Microorganisms (GCM) 10K type strain sequencing project: providing services to taxonomists for standard genome sequencing and annotation.</title>
        <authorList>
            <consortium name="The Broad Institute Genomics Platform"/>
            <consortium name="The Broad Institute Genome Sequencing Center for Infectious Disease"/>
            <person name="Wu L."/>
            <person name="Ma J."/>
        </authorList>
    </citation>
    <scope>NUCLEOTIDE SEQUENCE [LARGE SCALE GENOMIC DNA]</scope>
    <source>
        <strain evidence="3">KACC 12602</strain>
    </source>
</reference>
<name>A0ABW0EFC2_9BACT</name>
<dbReference type="PANTHER" id="PTHR31435">
    <property type="entry name" value="PROTEIN NATD1"/>
    <property type="match status" value="1"/>
</dbReference>
<dbReference type="GO" id="GO:0016746">
    <property type="term" value="F:acyltransferase activity"/>
    <property type="evidence" value="ECO:0007669"/>
    <property type="project" value="UniProtKB-KW"/>
</dbReference>
<comment type="caution">
    <text evidence="2">The sequence shown here is derived from an EMBL/GenBank/DDBJ whole genome shotgun (WGS) entry which is preliminary data.</text>
</comment>
<evidence type="ECO:0000259" key="1">
    <source>
        <dbReference type="PROSITE" id="PS51729"/>
    </source>
</evidence>
<dbReference type="InterPro" id="IPR016181">
    <property type="entry name" value="Acyl_CoA_acyltransferase"/>
</dbReference>
<dbReference type="InterPro" id="IPR031165">
    <property type="entry name" value="GNAT_YJDJ"/>
</dbReference>
<accession>A0ABW0EFC2</accession>
<feature type="domain" description="N-acetyltransferase" evidence="1">
    <location>
        <begin position="4"/>
        <end position="91"/>
    </location>
</feature>
<dbReference type="Pfam" id="PF14542">
    <property type="entry name" value="Acetyltransf_CG"/>
    <property type="match status" value="1"/>
</dbReference>
<evidence type="ECO:0000313" key="2">
    <source>
        <dbReference type="EMBL" id="MFC5271325.1"/>
    </source>
</evidence>
<protein>
    <submittedName>
        <fullName evidence="2">GNAT family N-acetyltransferase</fullName>
        <ecNumber evidence="2">2.3.1.-</ecNumber>
    </submittedName>
</protein>
<evidence type="ECO:0000313" key="3">
    <source>
        <dbReference type="Proteomes" id="UP001596161"/>
    </source>
</evidence>
<dbReference type="EC" id="2.3.1.-" evidence="2"/>
<keyword evidence="3" id="KW-1185">Reference proteome</keyword>
<dbReference type="InterPro" id="IPR045057">
    <property type="entry name" value="Gcn5-rel_NAT"/>
</dbReference>
<dbReference type="EMBL" id="JBHSKT010000006">
    <property type="protein sequence ID" value="MFC5271325.1"/>
    <property type="molecule type" value="Genomic_DNA"/>
</dbReference>
<dbReference type="SUPFAM" id="SSF55729">
    <property type="entry name" value="Acyl-CoA N-acyltransferases (Nat)"/>
    <property type="match status" value="1"/>
</dbReference>
<dbReference type="PANTHER" id="PTHR31435:SF9">
    <property type="entry name" value="PROTEIN NATD1"/>
    <property type="match status" value="1"/>
</dbReference>